<dbReference type="AlphaFoldDB" id="A0A8C0DN10"/>
<evidence type="ECO:0000256" key="5">
    <source>
        <dbReference type="ARBA" id="ARBA00035392"/>
    </source>
</evidence>
<proteinExistence type="inferred from homology"/>
<feature type="domain" description="Large ribosomal subunit protein eL20" evidence="7">
    <location>
        <begin position="80"/>
        <end position="118"/>
    </location>
</feature>
<comment type="similarity">
    <text evidence="1">Belongs to the eukaryotic ribosomal protein eL20 family.</text>
</comment>
<keyword evidence="3" id="KW-0687">Ribonucleoprotein</keyword>
<dbReference type="HAMAP" id="MF_00273">
    <property type="entry name" value="Ribosomal_eL20"/>
    <property type="match status" value="1"/>
</dbReference>
<dbReference type="Gene3D" id="3.10.20.10">
    <property type="match status" value="2"/>
</dbReference>
<evidence type="ECO:0000256" key="2">
    <source>
        <dbReference type="ARBA" id="ARBA00022980"/>
    </source>
</evidence>
<organism evidence="8">
    <name type="scientific">Balaenoptera musculus</name>
    <name type="common">Blue whale</name>
    <dbReference type="NCBI Taxonomy" id="9771"/>
    <lineage>
        <taxon>Eukaryota</taxon>
        <taxon>Metazoa</taxon>
        <taxon>Chordata</taxon>
        <taxon>Craniata</taxon>
        <taxon>Vertebrata</taxon>
        <taxon>Euteleostomi</taxon>
        <taxon>Mammalia</taxon>
        <taxon>Eutheria</taxon>
        <taxon>Laurasiatheria</taxon>
        <taxon>Artiodactyla</taxon>
        <taxon>Whippomorpha</taxon>
        <taxon>Cetacea</taxon>
        <taxon>Mysticeti</taxon>
        <taxon>Balaenopteridae</taxon>
        <taxon>Balaenoptera</taxon>
    </lineage>
</organism>
<evidence type="ECO:0000313" key="8">
    <source>
        <dbReference type="Ensembl" id="ENSBMSP00010021238.1"/>
    </source>
</evidence>
<evidence type="ECO:0000259" key="7">
    <source>
        <dbReference type="Pfam" id="PF01775"/>
    </source>
</evidence>
<dbReference type="GO" id="GO:0006412">
    <property type="term" value="P:translation"/>
    <property type="evidence" value="ECO:0007669"/>
    <property type="project" value="InterPro"/>
</dbReference>
<dbReference type="GO" id="GO:0005840">
    <property type="term" value="C:ribosome"/>
    <property type="evidence" value="ECO:0007669"/>
    <property type="project" value="UniProtKB-KW"/>
</dbReference>
<evidence type="ECO:0000256" key="3">
    <source>
        <dbReference type="ARBA" id="ARBA00023274"/>
    </source>
</evidence>
<dbReference type="InterPro" id="IPR021138">
    <property type="entry name" value="Ribosomal_eL20_eukaryotes"/>
</dbReference>
<protein>
    <recommendedName>
        <fullName evidence="4">Large ribosomal subunit protein eL20</fullName>
    </recommendedName>
    <alternativeName>
        <fullName evidence="5">60S ribosomal protein L18a</fullName>
    </alternativeName>
</protein>
<accession>A0A8C0DN10</accession>
<name>A0A8C0DN10_BALMU</name>
<dbReference type="InterPro" id="IPR028877">
    <property type="entry name" value="Ribosomal_eL20"/>
</dbReference>
<dbReference type="GO" id="GO:1990904">
    <property type="term" value="C:ribonucleoprotein complex"/>
    <property type="evidence" value="ECO:0007669"/>
    <property type="project" value="UniProtKB-KW"/>
</dbReference>
<sequence>PRASGLRHTVRVQGGGALLPTPKYCMLPLYHMRIFVPNHVVSKSHFWYFVSQLKKMKKSSGKIVYCGRVLEKSPLQVRNSSIWLHYDSRSGTHNMYQEYQDLTAAGAITQCYRDMGAQPHT</sequence>
<evidence type="ECO:0000256" key="6">
    <source>
        <dbReference type="ARBA" id="ARBA00046816"/>
    </source>
</evidence>
<dbReference type="PANTHER" id="PTHR10052">
    <property type="entry name" value="60S RIBOSOMAL PROTEIN L18A"/>
    <property type="match status" value="1"/>
</dbReference>
<dbReference type="InterPro" id="IPR023573">
    <property type="entry name" value="Ribosomal_eL20_dom"/>
</dbReference>
<keyword evidence="2" id="KW-0689">Ribosomal protein</keyword>
<evidence type="ECO:0000256" key="4">
    <source>
        <dbReference type="ARBA" id="ARBA00035220"/>
    </source>
</evidence>
<dbReference type="GO" id="GO:0003735">
    <property type="term" value="F:structural constituent of ribosome"/>
    <property type="evidence" value="ECO:0007669"/>
    <property type="project" value="InterPro"/>
</dbReference>
<dbReference type="OMA" id="ICHCATR"/>
<reference evidence="8" key="1">
    <citation type="submission" date="2023-09" db="UniProtKB">
        <authorList>
            <consortium name="Ensembl"/>
        </authorList>
    </citation>
    <scope>IDENTIFICATION</scope>
</reference>
<dbReference type="SUPFAM" id="SSF160374">
    <property type="entry name" value="RplX-like"/>
    <property type="match status" value="1"/>
</dbReference>
<evidence type="ECO:0000256" key="1">
    <source>
        <dbReference type="ARBA" id="ARBA00009362"/>
    </source>
</evidence>
<dbReference type="Pfam" id="PF01775">
    <property type="entry name" value="Ribosomal_L18A"/>
    <property type="match status" value="1"/>
</dbReference>
<dbReference type="GeneTree" id="ENSGT00390000015797"/>
<dbReference type="Ensembl" id="ENSBMST00010023425.1">
    <property type="protein sequence ID" value="ENSBMSP00010021238.1"/>
    <property type="gene ID" value="ENSBMSG00010015462.1"/>
</dbReference>
<comment type="subunit">
    <text evidence="6">Component of the large ribosomal subunit. Binds IPO9 with high affinity.</text>
</comment>